<name>A0AAD8YDV1_9STRA</name>
<dbReference type="EMBL" id="JATAAI010000009">
    <property type="protein sequence ID" value="KAK1743416.1"/>
    <property type="molecule type" value="Genomic_DNA"/>
</dbReference>
<comment type="caution">
    <text evidence="2">The sequence shown here is derived from an EMBL/GenBank/DDBJ whole genome shotgun (WGS) entry which is preliminary data.</text>
</comment>
<keyword evidence="3" id="KW-1185">Reference proteome</keyword>
<feature type="region of interest" description="Disordered" evidence="1">
    <location>
        <begin position="106"/>
        <end position="131"/>
    </location>
</feature>
<organism evidence="2 3">
    <name type="scientific">Skeletonema marinoi</name>
    <dbReference type="NCBI Taxonomy" id="267567"/>
    <lineage>
        <taxon>Eukaryota</taxon>
        <taxon>Sar</taxon>
        <taxon>Stramenopiles</taxon>
        <taxon>Ochrophyta</taxon>
        <taxon>Bacillariophyta</taxon>
        <taxon>Coscinodiscophyceae</taxon>
        <taxon>Thalassiosirophycidae</taxon>
        <taxon>Thalassiosirales</taxon>
        <taxon>Skeletonemataceae</taxon>
        <taxon>Skeletonema</taxon>
        <taxon>Skeletonema marinoi-dohrnii complex</taxon>
    </lineage>
</organism>
<reference evidence="2" key="1">
    <citation type="submission" date="2023-06" db="EMBL/GenBank/DDBJ databases">
        <title>Survivors Of The Sea: Transcriptome response of Skeletonema marinoi to long-term dormancy.</title>
        <authorList>
            <person name="Pinder M.I.M."/>
            <person name="Kourtchenko O."/>
            <person name="Robertson E.K."/>
            <person name="Larsson T."/>
            <person name="Maumus F."/>
            <person name="Osuna-Cruz C.M."/>
            <person name="Vancaester E."/>
            <person name="Stenow R."/>
            <person name="Vandepoele K."/>
            <person name="Ploug H."/>
            <person name="Bruchert V."/>
            <person name="Godhe A."/>
            <person name="Topel M."/>
        </authorList>
    </citation>
    <scope>NUCLEOTIDE SEQUENCE</scope>
    <source>
        <strain evidence="2">R05AC</strain>
    </source>
</reference>
<dbReference type="Proteomes" id="UP001224775">
    <property type="component" value="Unassembled WGS sequence"/>
</dbReference>
<accession>A0AAD8YDV1</accession>
<sequence length="236" mass="27065">MNNIQSWSAFDEKVQNNNNDSSTTLEHNGVDSLYVSKKSENVAPAAVALLRQAGLTSSSSRNASNNNNNSDVEAVESEEEFRLRFHWMRPHPSLVFSLEEEMALKKKQEEECQPRQTNDHDKQRKSMESLQKPAPAVISARMMQVYRDAQVEQHEQQMDEDCENEVIMQEEEPNHSQSDYMKDQGSNISFANFTALLPFEHPEFRVDLPSLVVPPLMTSWLPSAESIDTSYRDEQR</sequence>
<dbReference type="AlphaFoldDB" id="A0AAD8YDV1"/>
<proteinExistence type="predicted"/>
<protein>
    <submittedName>
        <fullName evidence="2">Uncharacterized protein</fullName>
    </submittedName>
</protein>
<evidence type="ECO:0000313" key="3">
    <source>
        <dbReference type="Proteomes" id="UP001224775"/>
    </source>
</evidence>
<feature type="compositionally biased region" description="Polar residues" evidence="1">
    <location>
        <begin position="15"/>
        <end position="26"/>
    </location>
</feature>
<gene>
    <name evidence="2" type="ORF">QTG54_006037</name>
</gene>
<evidence type="ECO:0000313" key="2">
    <source>
        <dbReference type="EMBL" id="KAK1743416.1"/>
    </source>
</evidence>
<feature type="compositionally biased region" description="Basic and acidic residues" evidence="1">
    <location>
        <begin position="106"/>
        <end position="127"/>
    </location>
</feature>
<feature type="region of interest" description="Disordered" evidence="1">
    <location>
        <begin position="1"/>
        <end position="26"/>
    </location>
</feature>
<evidence type="ECO:0000256" key="1">
    <source>
        <dbReference type="SAM" id="MobiDB-lite"/>
    </source>
</evidence>